<dbReference type="InterPro" id="IPR039537">
    <property type="entry name" value="Retrotran_Ty1/copia-like"/>
</dbReference>
<dbReference type="AlphaFoldDB" id="A0A5N6PCN7"/>
<dbReference type="Pfam" id="PF25597">
    <property type="entry name" value="SH3_retrovirus"/>
    <property type="match status" value="1"/>
</dbReference>
<dbReference type="Gene3D" id="3.30.420.10">
    <property type="entry name" value="Ribonuclease H-like superfamily/Ribonuclease H"/>
    <property type="match status" value="1"/>
</dbReference>
<gene>
    <name evidence="3" type="ORF">E3N88_10553</name>
</gene>
<evidence type="ECO:0000256" key="1">
    <source>
        <dbReference type="SAM" id="MobiDB-lite"/>
    </source>
</evidence>
<dbReference type="Proteomes" id="UP000326396">
    <property type="component" value="Linkage Group LG13"/>
</dbReference>
<dbReference type="InterPro" id="IPR057670">
    <property type="entry name" value="SH3_retrovirus"/>
</dbReference>
<feature type="domain" description="Integrase catalytic" evidence="2">
    <location>
        <begin position="1"/>
        <end position="123"/>
    </location>
</feature>
<dbReference type="GO" id="GO:0015074">
    <property type="term" value="P:DNA integration"/>
    <property type="evidence" value="ECO:0007669"/>
    <property type="project" value="InterPro"/>
</dbReference>
<evidence type="ECO:0000313" key="3">
    <source>
        <dbReference type="EMBL" id="KAD6119282.1"/>
    </source>
</evidence>
<dbReference type="PROSITE" id="PS50994">
    <property type="entry name" value="INTEGRASE"/>
    <property type="match status" value="1"/>
</dbReference>
<accession>A0A5N6PCN7</accession>
<dbReference type="InterPro" id="IPR036397">
    <property type="entry name" value="RNaseH_sf"/>
</dbReference>
<dbReference type="PANTHER" id="PTHR42648">
    <property type="entry name" value="TRANSPOSASE, PUTATIVE-RELATED"/>
    <property type="match status" value="1"/>
</dbReference>
<feature type="region of interest" description="Disordered" evidence="1">
    <location>
        <begin position="144"/>
        <end position="166"/>
    </location>
</feature>
<dbReference type="PANTHER" id="PTHR42648:SF29">
    <property type="entry name" value="RNA-DIRECTED DNA POLYMERASE"/>
    <property type="match status" value="1"/>
</dbReference>
<evidence type="ECO:0000259" key="2">
    <source>
        <dbReference type="PROSITE" id="PS50994"/>
    </source>
</evidence>
<dbReference type="OrthoDB" id="1938465at2759"/>
<reference evidence="3 4" key="1">
    <citation type="submission" date="2019-05" db="EMBL/GenBank/DDBJ databases">
        <title>Mikania micrantha, genome provides insights into the molecular mechanism of rapid growth.</title>
        <authorList>
            <person name="Liu B."/>
        </authorList>
    </citation>
    <scope>NUCLEOTIDE SEQUENCE [LARGE SCALE GENOMIC DNA]</scope>
    <source>
        <strain evidence="3">NLD-2019</strain>
        <tissue evidence="3">Leaf</tissue>
    </source>
</reference>
<dbReference type="EMBL" id="SZYD01000005">
    <property type="protein sequence ID" value="KAD6119282.1"/>
    <property type="molecule type" value="Genomic_DNA"/>
</dbReference>
<organism evidence="3 4">
    <name type="scientific">Mikania micrantha</name>
    <name type="common">bitter vine</name>
    <dbReference type="NCBI Taxonomy" id="192012"/>
    <lineage>
        <taxon>Eukaryota</taxon>
        <taxon>Viridiplantae</taxon>
        <taxon>Streptophyta</taxon>
        <taxon>Embryophyta</taxon>
        <taxon>Tracheophyta</taxon>
        <taxon>Spermatophyta</taxon>
        <taxon>Magnoliopsida</taxon>
        <taxon>eudicotyledons</taxon>
        <taxon>Gunneridae</taxon>
        <taxon>Pentapetalae</taxon>
        <taxon>asterids</taxon>
        <taxon>campanulids</taxon>
        <taxon>Asterales</taxon>
        <taxon>Asteraceae</taxon>
        <taxon>Asteroideae</taxon>
        <taxon>Heliantheae alliance</taxon>
        <taxon>Eupatorieae</taxon>
        <taxon>Mikania</taxon>
    </lineage>
</organism>
<comment type="caution">
    <text evidence="3">The sequence shown here is derived from an EMBL/GenBank/DDBJ whole genome shotgun (WGS) entry which is preliminary data.</text>
</comment>
<dbReference type="InterPro" id="IPR001584">
    <property type="entry name" value="Integrase_cat-core"/>
</dbReference>
<keyword evidence="4" id="KW-1185">Reference proteome</keyword>
<dbReference type="InterPro" id="IPR012337">
    <property type="entry name" value="RNaseH-like_sf"/>
</dbReference>
<dbReference type="GO" id="GO:0003676">
    <property type="term" value="F:nucleic acid binding"/>
    <property type="evidence" value="ECO:0007669"/>
    <property type="project" value="InterPro"/>
</dbReference>
<name>A0A5N6PCN7_9ASTR</name>
<evidence type="ECO:0000313" key="4">
    <source>
        <dbReference type="Proteomes" id="UP000326396"/>
    </source>
</evidence>
<dbReference type="SUPFAM" id="SSF53098">
    <property type="entry name" value="Ribonuclease H-like"/>
    <property type="match status" value="1"/>
</dbReference>
<sequence>MVKTQFGKEIKRIRCDNRGEFVSNQMHKFYVTEGIVLETTCPHTPQQNGVVERKHPYYRSTETKGDKFEVRWRSGIFLGYPKGTKGYKVYDMKTDMIIHSRDVKYIEHVFPYATATEQRDQEEIFCFPTNWAAEVEEVSLGHNIDQQSGDHNPSHKESILNESTDE</sequence>
<proteinExistence type="predicted"/>
<protein>
    <recommendedName>
        <fullName evidence="2">Integrase catalytic domain-containing protein</fullName>
    </recommendedName>
</protein>